<dbReference type="Gene3D" id="1.10.10.10">
    <property type="entry name" value="Winged helix-like DNA-binding domain superfamily/Winged helix DNA-binding domain"/>
    <property type="match status" value="1"/>
</dbReference>
<sequence length="219" mass="23724">MEQRLDVLKTLGDNTRYAIYLELARSPRPVSTAEVAETLSLHPNTVRPHLDRMRDVGLLSVDIESRGGVGRPQHRYSLAPDAPSLGFEPPMMPALASMLVRLVEQVGGTGADAYEIGRDQGRADVVRYADARSCVEALVAELDRTGFDPAVGATEDGDTALVAFAHCPFRSLVDDHADVVCSLHRGMVEGFVDAMGDAEVTDFRTLAHHPSCQVALTTR</sequence>
<dbReference type="InterPro" id="IPR011991">
    <property type="entry name" value="ArsR-like_HTH"/>
</dbReference>
<proteinExistence type="predicted"/>
<dbReference type="InterPro" id="IPR036388">
    <property type="entry name" value="WH-like_DNA-bd_sf"/>
</dbReference>
<dbReference type="SMART" id="SM00418">
    <property type="entry name" value="HTH_ARSR"/>
    <property type="match status" value="1"/>
</dbReference>
<evidence type="ECO:0000313" key="2">
    <source>
        <dbReference type="EMBL" id="CAB4723695.1"/>
    </source>
</evidence>
<evidence type="ECO:0000313" key="3">
    <source>
        <dbReference type="EMBL" id="CAB4774065.1"/>
    </source>
</evidence>
<dbReference type="EMBL" id="CAEZYY010000070">
    <property type="protein sequence ID" value="CAB4774065.1"/>
    <property type="molecule type" value="Genomic_DNA"/>
</dbReference>
<dbReference type="Pfam" id="PF12840">
    <property type="entry name" value="HTH_20"/>
    <property type="match status" value="1"/>
</dbReference>
<evidence type="ECO:0000313" key="5">
    <source>
        <dbReference type="EMBL" id="CAB5069034.1"/>
    </source>
</evidence>
<accession>A0A6J6RMI4</accession>
<dbReference type="AlphaFoldDB" id="A0A6J6RMI4"/>
<gene>
    <name evidence="2" type="ORF">UFOPK2602_01922</name>
    <name evidence="3" type="ORF">UFOPK2806_02603</name>
    <name evidence="4" type="ORF">UFOPK3417_01395</name>
    <name evidence="5" type="ORF">UFOPK4306_02652</name>
</gene>
<dbReference type="CDD" id="cd00090">
    <property type="entry name" value="HTH_ARSR"/>
    <property type="match status" value="1"/>
</dbReference>
<dbReference type="SUPFAM" id="SSF46785">
    <property type="entry name" value="Winged helix' DNA-binding domain"/>
    <property type="match status" value="1"/>
</dbReference>
<evidence type="ECO:0000259" key="1">
    <source>
        <dbReference type="SMART" id="SM00418"/>
    </source>
</evidence>
<reference evidence="2" key="1">
    <citation type="submission" date="2020-05" db="EMBL/GenBank/DDBJ databases">
        <authorList>
            <person name="Chiriac C."/>
            <person name="Salcher M."/>
            <person name="Ghai R."/>
            <person name="Kavagutti S V."/>
        </authorList>
    </citation>
    <scope>NUCLEOTIDE SEQUENCE</scope>
</reference>
<dbReference type="EMBL" id="CAFBQP010000188">
    <property type="protein sequence ID" value="CAB5069034.1"/>
    <property type="molecule type" value="Genomic_DNA"/>
</dbReference>
<protein>
    <submittedName>
        <fullName evidence="2">Unannotated protein</fullName>
    </submittedName>
</protein>
<dbReference type="InterPro" id="IPR001845">
    <property type="entry name" value="HTH_ArsR_DNA-bd_dom"/>
</dbReference>
<dbReference type="EMBL" id="CAEZXX010000165">
    <property type="protein sequence ID" value="CAB4723695.1"/>
    <property type="molecule type" value="Genomic_DNA"/>
</dbReference>
<organism evidence="2">
    <name type="scientific">freshwater metagenome</name>
    <dbReference type="NCBI Taxonomy" id="449393"/>
    <lineage>
        <taxon>unclassified sequences</taxon>
        <taxon>metagenomes</taxon>
        <taxon>ecological metagenomes</taxon>
    </lineage>
</organism>
<name>A0A6J6RMI4_9ZZZZ</name>
<feature type="domain" description="HTH arsR-type" evidence="1">
    <location>
        <begin position="6"/>
        <end position="104"/>
    </location>
</feature>
<dbReference type="InterPro" id="IPR036390">
    <property type="entry name" value="WH_DNA-bd_sf"/>
</dbReference>
<evidence type="ECO:0000313" key="4">
    <source>
        <dbReference type="EMBL" id="CAB4881305.1"/>
    </source>
</evidence>
<dbReference type="GO" id="GO:0003700">
    <property type="term" value="F:DNA-binding transcription factor activity"/>
    <property type="evidence" value="ECO:0007669"/>
    <property type="project" value="InterPro"/>
</dbReference>
<dbReference type="EMBL" id="CAFBLR010000147">
    <property type="protein sequence ID" value="CAB4881305.1"/>
    <property type="molecule type" value="Genomic_DNA"/>
</dbReference>